<feature type="transmembrane region" description="Helical" evidence="2">
    <location>
        <begin position="656"/>
        <end position="681"/>
    </location>
</feature>
<dbReference type="InterPro" id="IPR009003">
    <property type="entry name" value="Peptidase_S1_PA"/>
</dbReference>
<organism evidence="4 5">
    <name type="scientific">Streptomyces rubiginosohelvolus</name>
    <dbReference type="NCBI Taxonomy" id="67362"/>
    <lineage>
        <taxon>Bacteria</taxon>
        <taxon>Bacillati</taxon>
        <taxon>Actinomycetota</taxon>
        <taxon>Actinomycetes</taxon>
        <taxon>Kitasatosporales</taxon>
        <taxon>Streptomycetaceae</taxon>
        <taxon>Streptomyces</taxon>
    </lineage>
</organism>
<dbReference type="RefSeq" id="WP_382769590.1">
    <property type="nucleotide sequence ID" value="NZ_JBHXKZ010000001.1"/>
</dbReference>
<keyword evidence="2" id="KW-0472">Membrane</keyword>
<dbReference type="SUPFAM" id="SSF52540">
    <property type="entry name" value="P-loop containing nucleoside triphosphate hydrolases"/>
    <property type="match status" value="1"/>
</dbReference>
<dbReference type="SMART" id="SM00382">
    <property type="entry name" value="AAA"/>
    <property type="match status" value="1"/>
</dbReference>
<feature type="domain" description="NACHT" evidence="3">
    <location>
        <begin position="377"/>
        <end position="471"/>
    </location>
</feature>
<feature type="transmembrane region" description="Helical" evidence="2">
    <location>
        <begin position="762"/>
        <end position="788"/>
    </location>
</feature>
<dbReference type="Pfam" id="PF05729">
    <property type="entry name" value="NACHT"/>
    <property type="match status" value="1"/>
</dbReference>
<keyword evidence="2" id="KW-1133">Transmembrane helix</keyword>
<dbReference type="InterPro" id="IPR007111">
    <property type="entry name" value="NACHT_NTPase"/>
</dbReference>
<feature type="transmembrane region" description="Helical" evidence="2">
    <location>
        <begin position="687"/>
        <end position="705"/>
    </location>
</feature>
<keyword evidence="2" id="KW-0812">Transmembrane</keyword>
<feature type="transmembrane region" description="Helical" evidence="2">
    <location>
        <begin position="267"/>
        <end position="289"/>
    </location>
</feature>
<feature type="region of interest" description="Disordered" evidence="1">
    <location>
        <begin position="192"/>
        <end position="236"/>
    </location>
</feature>
<reference evidence="4 5" key="1">
    <citation type="submission" date="2024-09" db="EMBL/GenBank/DDBJ databases">
        <title>The Natural Products Discovery Center: Release of the First 8490 Sequenced Strains for Exploring Actinobacteria Biosynthetic Diversity.</title>
        <authorList>
            <person name="Kalkreuter E."/>
            <person name="Kautsar S.A."/>
            <person name="Yang D."/>
            <person name="Bader C.D."/>
            <person name="Teijaro C.N."/>
            <person name="Fluegel L."/>
            <person name="Davis C.M."/>
            <person name="Simpson J.R."/>
            <person name="Lauterbach L."/>
            <person name="Steele A.D."/>
            <person name="Gui C."/>
            <person name="Meng S."/>
            <person name="Li G."/>
            <person name="Viehrig K."/>
            <person name="Ye F."/>
            <person name="Su P."/>
            <person name="Kiefer A.F."/>
            <person name="Nichols A."/>
            <person name="Cepeda A.J."/>
            <person name="Yan W."/>
            <person name="Fan B."/>
            <person name="Jiang Y."/>
            <person name="Adhikari A."/>
            <person name="Zheng C.-J."/>
            <person name="Schuster L."/>
            <person name="Cowan T.M."/>
            <person name="Smanski M.J."/>
            <person name="Chevrette M.G."/>
            <person name="De Carvalho L.P.S."/>
            <person name="Shen B."/>
        </authorList>
    </citation>
    <scope>NUCLEOTIDE SEQUENCE [LARGE SCALE GENOMIC DNA]</scope>
    <source>
        <strain evidence="4 5">NPDC058428</strain>
    </source>
</reference>
<dbReference type="EMBL" id="JBHXKZ010000001">
    <property type="protein sequence ID" value="MFD4820995.1"/>
    <property type="molecule type" value="Genomic_DNA"/>
</dbReference>
<feature type="transmembrane region" description="Helical" evidence="2">
    <location>
        <begin position="850"/>
        <end position="875"/>
    </location>
</feature>
<proteinExistence type="predicted"/>
<evidence type="ECO:0000313" key="4">
    <source>
        <dbReference type="EMBL" id="MFD4820995.1"/>
    </source>
</evidence>
<sequence length="924" mass="99594">MGPRLVLTALHVVLSQGQWAKQVVARIGHPHFGPDPVIRKAQVCWPDRRDGTPAPDALDVALLWLDAPVDTDGQAVRWGRPHGVVPVPFEGAGFPAFAAEDDGADAQFEYLRGELPAVSTASSGWVLDCPVWPAHGADGQRPWAGASGTAVFCRGQLVGVAVEDNQSMDWRRLHAVPIHKALAQHGFADLVRRHGHPGTTTSPKEVTATHEPSGSPAAGVLPPRPDAVQAPPSPAAPRSVGGAAHILVSLLAGCAIIAAFVNLKRILGGHFIIADALPVLVFTLLAWLVSRLLTKRGTGGGPDMSGEHSRWLPALRQAELRRITSDLRLRGIERFATDVPWTPAYELAAHSSPAMYGSDSGWNVRHLLNLWRNAQPARLLLSGPAGSGKSVALALLARQLLEEDDPSSPVPLVVSLAGWDASTPFYSWIATRLAERYPAIVGEDSTVPAGELEQALQSDRVLLFLDSYDEIHVTARDTFLARLSEVLSTDRPCLLASREEALQEAAGSGHLVRGALAVHLEPLTARHFRKFLTAFNSQERWEPLLRAMEDGTAPTLTRALGTPLMHWLALKVFEFNRRNPLDLADVRQFPTAEEIQRHLLTSIVEAVFEPAAGHSGDHHFPARKAERWLTFLARHSSPADSGIRWWRLHKYGRAQLPILLAYSALFVAVILMACTASRLAATALSAGGLWGALSGGAFTFAYGIARRSEADRRQTTKGTFRDDADLRGVIWRLVRLSPAMCGALVVVSCTTGLAAPNQGREAGWMLGFGAVTAVACGSFGGSFAAFILTRTTHTDTGRSPRHAQSPHDLLKRDRMTTAVVGVCMFAATFVAAVAAWASTEPKGFTLENSVAEFVITAAIAGAVTGPPLFTAWPVFRATHLYLCLRGHLPARHSAFLEAAHAGGILRAEGLTYQFRHVLMRASLL</sequence>
<feature type="transmembrane region" description="Helical" evidence="2">
    <location>
        <begin position="818"/>
        <end position="838"/>
    </location>
</feature>
<evidence type="ECO:0000259" key="3">
    <source>
        <dbReference type="PROSITE" id="PS50837"/>
    </source>
</evidence>
<protein>
    <submittedName>
        <fullName evidence="4">NACHT domain-containing protein</fullName>
    </submittedName>
</protein>
<dbReference type="PROSITE" id="PS50837">
    <property type="entry name" value="NACHT"/>
    <property type="match status" value="1"/>
</dbReference>
<accession>A0ABW6EUA1</accession>
<keyword evidence="5" id="KW-1185">Reference proteome</keyword>
<evidence type="ECO:0000256" key="2">
    <source>
        <dbReference type="SAM" id="Phobius"/>
    </source>
</evidence>
<dbReference type="InterPro" id="IPR003593">
    <property type="entry name" value="AAA+_ATPase"/>
</dbReference>
<comment type="caution">
    <text evidence="4">The sequence shown here is derived from an EMBL/GenBank/DDBJ whole genome shotgun (WGS) entry which is preliminary data.</text>
</comment>
<evidence type="ECO:0000313" key="5">
    <source>
        <dbReference type="Proteomes" id="UP001598352"/>
    </source>
</evidence>
<dbReference type="InterPro" id="IPR027417">
    <property type="entry name" value="P-loop_NTPase"/>
</dbReference>
<dbReference type="Gene3D" id="3.40.50.300">
    <property type="entry name" value="P-loop containing nucleotide triphosphate hydrolases"/>
    <property type="match status" value="1"/>
</dbReference>
<name>A0ABW6EUA1_9ACTN</name>
<gene>
    <name evidence="4" type="ORF">ACFWOQ_00270</name>
</gene>
<evidence type="ECO:0000256" key="1">
    <source>
        <dbReference type="SAM" id="MobiDB-lite"/>
    </source>
</evidence>
<dbReference type="SUPFAM" id="SSF50494">
    <property type="entry name" value="Trypsin-like serine proteases"/>
    <property type="match status" value="1"/>
</dbReference>
<feature type="transmembrane region" description="Helical" evidence="2">
    <location>
        <begin position="736"/>
        <end position="756"/>
    </location>
</feature>
<feature type="transmembrane region" description="Helical" evidence="2">
    <location>
        <begin position="242"/>
        <end position="261"/>
    </location>
</feature>
<dbReference type="Proteomes" id="UP001598352">
    <property type="component" value="Unassembled WGS sequence"/>
</dbReference>